<dbReference type="EMBL" id="CP037422">
    <property type="protein sequence ID" value="QDU07941.1"/>
    <property type="molecule type" value="Genomic_DNA"/>
</dbReference>
<sequence length="130" mass="14956">MVFLKIFKNKEVFFLVPFIKSPHGASMARGKMEIYSYESLKKNGGNRIVEIVKEFDTSENTEPSELYNTMDVKARNKFLRESTMLTIVGKKGSDSIKFATEDNERSEPLPLDEPEKIVLNVLEYFNNEGH</sequence>
<dbReference type="OrthoDB" id="9947006at2"/>
<dbReference type="RefSeq" id="WP_145172251.1">
    <property type="nucleotide sequence ID" value="NZ_CP037422.1"/>
</dbReference>
<gene>
    <name evidence="1" type="ORF">V202x_13020</name>
</gene>
<organism evidence="1 2">
    <name type="scientific">Gimesia aquarii</name>
    <dbReference type="NCBI Taxonomy" id="2527964"/>
    <lineage>
        <taxon>Bacteria</taxon>
        <taxon>Pseudomonadati</taxon>
        <taxon>Planctomycetota</taxon>
        <taxon>Planctomycetia</taxon>
        <taxon>Planctomycetales</taxon>
        <taxon>Planctomycetaceae</taxon>
        <taxon>Gimesia</taxon>
    </lineage>
</organism>
<keyword evidence="2" id="KW-1185">Reference proteome</keyword>
<evidence type="ECO:0000313" key="2">
    <source>
        <dbReference type="Proteomes" id="UP000318384"/>
    </source>
</evidence>
<dbReference type="Proteomes" id="UP000318384">
    <property type="component" value="Chromosome"/>
</dbReference>
<evidence type="ECO:0000313" key="1">
    <source>
        <dbReference type="EMBL" id="QDU07941.1"/>
    </source>
</evidence>
<accession>A0A517WRQ7</accession>
<proteinExistence type="predicted"/>
<reference evidence="1 2" key="1">
    <citation type="submission" date="2019-03" db="EMBL/GenBank/DDBJ databases">
        <title>Deep-cultivation of Planctomycetes and their phenomic and genomic characterization uncovers novel biology.</title>
        <authorList>
            <person name="Wiegand S."/>
            <person name="Jogler M."/>
            <person name="Boedeker C."/>
            <person name="Pinto D."/>
            <person name="Vollmers J."/>
            <person name="Rivas-Marin E."/>
            <person name="Kohn T."/>
            <person name="Peeters S.H."/>
            <person name="Heuer A."/>
            <person name="Rast P."/>
            <person name="Oberbeckmann S."/>
            <person name="Bunk B."/>
            <person name="Jeske O."/>
            <person name="Meyerdierks A."/>
            <person name="Storesund J.E."/>
            <person name="Kallscheuer N."/>
            <person name="Luecker S."/>
            <person name="Lage O.M."/>
            <person name="Pohl T."/>
            <person name="Merkel B.J."/>
            <person name="Hornburger P."/>
            <person name="Mueller R.-W."/>
            <person name="Bruemmer F."/>
            <person name="Labrenz M."/>
            <person name="Spormann A.M."/>
            <person name="Op den Camp H."/>
            <person name="Overmann J."/>
            <person name="Amann R."/>
            <person name="Jetten M.S.M."/>
            <person name="Mascher T."/>
            <person name="Medema M.H."/>
            <person name="Devos D.P."/>
            <person name="Kaster A.-K."/>
            <person name="Ovreas L."/>
            <person name="Rohde M."/>
            <person name="Galperin M.Y."/>
            <person name="Jogler C."/>
        </authorList>
    </citation>
    <scope>NUCLEOTIDE SEQUENCE [LARGE SCALE GENOMIC DNA]</scope>
    <source>
        <strain evidence="1 2">V202</strain>
    </source>
</reference>
<dbReference type="AlphaFoldDB" id="A0A517WRQ7"/>
<protein>
    <submittedName>
        <fullName evidence="1">Uncharacterized protein</fullName>
    </submittedName>
</protein>
<name>A0A517WRQ7_9PLAN</name>